<evidence type="ECO:0000313" key="2">
    <source>
        <dbReference type="Proteomes" id="UP001140217"/>
    </source>
</evidence>
<organism evidence="1 2">
    <name type="scientific">Coemansia javaensis</name>
    <dbReference type="NCBI Taxonomy" id="2761396"/>
    <lineage>
        <taxon>Eukaryota</taxon>
        <taxon>Fungi</taxon>
        <taxon>Fungi incertae sedis</taxon>
        <taxon>Zoopagomycota</taxon>
        <taxon>Kickxellomycotina</taxon>
        <taxon>Kickxellomycetes</taxon>
        <taxon>Kickxellales</taxon>
        <taxon>Kickxellaceae</taxon>
        <taxon>Coemansia</taxon>
    </lineage>
</organism>
<evidence type="ECO:0000313" key="1">
    <source>
        <dbReference type="EMBL" id="KAJ2776985.1"/>
    </source>
</evidence>
<gene>
    <name evidence="1" type="ORF">H4R18_005382</name>
</gene>
<dbReference type="OrthoDB" id="5417908at2759"/>
<reference evidence="1" key="1">
    <citation type="submission" date="2022-07" db="EMBL/GenBank/DDBJ databases">
        <title>Phylogenomic reconstructions and comparative analyses of Kickxellomycotina fungi.</title>
        <authorList>
            <person name="Reynolds N.K."/>
            <person name="Stajich J.E."/>
            <person name="Barry K."/>
            <person name="Grigoriev I.V."/>
            <person name="Crous P."/>
            <person name="Smith M.E."/>
        </authorList>
    </citation>
    <scope>NUCLEOTIDE SEQUENCE</scope>
    <source>
        <strain evidence="1">NBRC 105414</strain>
    </source>
</reference>
<sequence>MAARQTASIASGAITVDIPAPPAVYDRLCTLASTLGVSKQPASAIELHACFLEHCAQNDEAAAVAVLEAMCREHGIPDTNIHIVIQQHGLDEDAAQRVLRAYYRLWSVQGARHCYFAAEKPALLASGAARPMAMFGGQPGSGAYLAEARWLLDVYRPLVGDYASRMAAFLSGLAQDGRLAPVYDRGLDVLRWLAHPPS</sequence>
<dbReference type="EMBL" id="JANBUL010000320">
    <property type="protein sequence ID" value="KAJ2776985.1"/>
    <property type="molecule type" value="Genomic_DNA"/>
</dbReference>
<dbReference type="InterPro" id="IPR001227">
    <property type="entry name" value="Ac_transferase_dom_sf"/>
</dbReference>
<dbReference type="Proteomes" id="UP001140217">
    <property type="component" value="Unassembled WGS sequence"/>
</dbReference>
<comment type="caution">
    <text evidence="1">The sequence shown here is derived from an EMBL/GenBank/DDBJ whole genome shotgun (WGS) entry which is preliminary data.</text>
</comment>
<name>A0A9W8H3C3_9FUNG</name>
<protein>
    <submittedName>
        <fullName evidence="1">Uncharacterized protein</fullName>
    </submittedName>
</protein>
<proteinExistence type="predicted"/>
<dbReference type="GO" id="GO:0016740">
    <property type="term" value="F:transferase activity"/>
    <property type="evidence" value="ECO:0007669"/>
    <property type="project" value="InterPro"/>
</dbReference>
<dbReference type="AlphaFoldDB" id="A0A9W8H3C3"/>
<accession>A0A9W8H3C3</accession>
<dbReference type="Gene3D" id="3.40.366.10">
    <property type="entry name" value="Malonyl-Coenzyme A Acyl Carrier Protein, domain 2"/>
    <property type="match status" value="1"/>
</dbReference>
<feature type="non-terminal residue" evidence="1">
    <location>
        <position position="198"/>
    </location>
</feature>
<keyword evidence="2" id="KW-1185">Reference proteome</keyword>